<dbReference type="AlphaFoldDB" id="A3MTH4"/>
<dbReference type="eggNOG" id="arCOG01389">
    <property type="taxonomic scope" value="Archaea"/>
</dbReference>
<dbReference type="InterPro" id="IPR029044">
    <property type="entry name" value="Nucleotide-diphossugar_trans"/>
</dbReference>
<accession>A3MTH4</accession>
<evidence type="ECO:0008006" key="4">
    <source>
        <dbReference type="Google" id="ProtNLM"/>
    </source>
</evidence>
<protein>
    <recommendedName>
        <fullName evidence="4">Glycosyl transferase, family 2</fullName>
    </recommendedName>
</protein>
<dbReference type="HOGENOM" id="CLU_910959_0_0_2"/>
<dbReference type="SUPFAM" id="SSF53448">
    <property type="entry name" value="Nucleotide-diphospho-sugar transferases"/>
    <property type="match status" value="1"/>
</dbReference>
<dbReference type="OrthoDB" id="28090at2157"/>
<organism evidence="2 3">
    <name type="scientific">Pyrobaculum calidifontis (strain DSM 21063 / JCM 11548 / VA1)</name>
    <dbReference type="NCBI Taxonomy" id="410359"/>
    <lineage>
        <taxon>Archaea</taxon>
        <taxon>Thermoproteota</taxon>
        <taxon>Thermoprotei</taxon>
        <taxon>Thermoproteales</taxon>
        <taxon>Thermoproteaceae</taxon>
        <taxon>Pyrobaculum</taxon>
    </lineage>
</organism>
<dbReference type="STRING" id="410359.Pcal_0513"/>
<dbReference type="RefSeq" id="WP_011849199.1">
    <property type="nucleotide sequence ID" value="NC_009073.1"/>
</dbReference>
<proteinExistence type="predicted"/>
<dbReference type="GeneID" id="4908997"/>
<keyword evidence="1" id="KW-0472">Membrane</keyword>
<dbReference type="CDD" id="cd00761">
    <property type="entry name" value="Glyco_tranf_GTA_type"/>
    <property type="match status" value="1"/>
</dbReference>
<keyword evidence="1" id="KW-1133">Transmembrane helix</keyword>
<evidence type="ECO:0000313" key="3">
    <source>
        <dbReference type="Proteomes" id="UP000001431"/>
    </source>
</evidence>
<evidence type="ECO:0000256" key="1">
    <source>
        <dbReference type="SAM" id="Phobius"/>
    </source>
</evidence>
<gene>
    <name evidence="2" type="ordered locus">Pcal_0513</name>
</gene>
<dbReference type="EMBL" id="CP000561">
    <property type="protein sequence ID" value="ABO07941.1"/>
    <property type="molecule type" value="Genomic_DNA"/>
</dbReference>
<feature type="transmembrane region" description="Helical" evidence="1">
    <location>
        <begin position="227"/>
        <end position="249"/>
    </location>
</feature>
<dbReference type="KEGG" id="pcl:Pcal_0513"/>
<evidence type="ECO:0000313" key="2">
    <source>
        <dbReference type="EMBL" id="ABO07941.1"/>
    </source>
</evidence>
<sequence>MLPAALAIFIYELAHLAAEVKMRKKRCGRCRAVVIVPTKRPQSLAAFSGLVDYVVVDSEDEARQAEALGFRYLVNKYGGKSGALATALEEVEADAYVFVDDDAVPGVWLEELKEAGCCGFATAYRWIVDDLLQNTFSLGGLDWMAWRRTRFLYGGAMAVPRWAKQAAVKALLSCPVDDMALTAVASGRIEVLPVLVPMRRAGDALEFMLRQATAAKLGNPLLWAVELLYYLAWTVAAVYMPALLVIHAARTALRSRRALGKIDWRQVALSPVERPLQAAIFMASAFAKCFRWHGRRVCKRC</sequence>
<reference evidence="2" key="1">
    <citation type="submission" date="2007-02" db="EMBL/GenBank/DDBJ databases">
        <title>Complete sequence of Pyrobaculum calidifontis JCM 11548.</title>
        <authorList>
            <consortium name="US DOE Joint Genome Institute"/>
            <person name="Copeland A."/>
            <person name="Lucas S."/>
            <person name="Lapidus A."/>
            <person name="Barry K."/>
            <person name="Glavina del Rio T."/>
            <person name="Dalin E."/>
            <person name="Tice H."/>
            <person name="Pitluck S."/>
            <person name="Chain P."/>
            <person name="Malfatti S."/>
            <person name="Shin M."/>
            <person name="Vergez L."/>
            <person name="Schmutz J."/>
            <person name="Larimer F."/>
            <person name="Land M."/>
            <person name="Hauser L."/>
            <person name="Kyrpides N."/>
            <person name="Mikhailova N."/>
            <person name="Cozen A.E."/>
            <person name="Fitz-Gibbon S.T."/>
            <person name="House C.H."/>
            <person name="Saltikov C."/>
            <person name="Lowe T.M."/>
            <person name="Richardson P."/>
        </authorList>
    </citation>
    <scope>NUCLEOTIDE SEQUENCE [LARGE SCALE GENOMIC DNA]</scope>
    <source>
        <strain evidence="2">JCM 11548</strain>
    </source>
</reference>
<keyword evidence="1" id="KW-0812">Transmembrane</keyword>
<dbReference type="Proteomes" id="UP000001431">
    <property type="component" value="Chromosome"/>
</dbReference>
<name>A3MTH4_PYRCJ</name>
<keyword evidence="3" id="KW-1185">Reference proteome</keyword>